<reference evidence="1" key="1">
    <citation type="submission" date="2021-01" db="UniProtKB">
        <authorList>
            <consortium name="EnsemblPlants"/>
        </authorList>
    </citation>
    <scope>IDENTIFICATION</scope>
</reference>
<dbReference type="Gramene" id="Kaladp0046s0058.1.v1.1">
    <property type="protein sequence ID" value="Kaladp0046s0058.1.v1.1.CDS.1"/>
    <property type="gene ID" value="Kaladp0046s0058.v1.1"/>
</dbReference>
<proteinExistence type="predicted"/>
<evidence type="ECO:0000313" key="2">
    <source>
        <dbReference type="Proteomes" id="UP000594263"/>
    </source>
</evidence>
<dbReference type="Proteomes" id="UP000594263">
    <property type="component" value="Unplaced"/>
</dbReference>
<dbReference type="AlphaFoldDB" id="A0A7N0TVI3"/>
<organism evidence="1 2">
    <name type="scientific">Kalanchoe fedtschenkoi</name>
    <name type="common">Lavender scallops</name>
    <name type="synonym">South American air plant</name>
    <dbReference type="NCBI Taxonomy" id="63787"/>
    <lineage>
        <taxon>Eukaryota</taxon>
        <taxon>Viridiplantae</taxon>
        <taxon>Streptophyta</taxon>
        <taxon>Embryophyta</taxon>
        <taxon>Tracheophyta</taxon>
        <taxon>Spermatophyta</taxon>
        <taxon>Magnoliopsida</taxon>
        <taxon>eudicotyledons</taxon>
        <taxon>Gunneridae</taxon>
        <taxon>Pentapetalae</taxon>
        <taxon>Saxifragales</taxon>
        <taxon>Crassulaceae</taxon>
        <taxon>Kalanchoe</taxon>
    </lineage>
</organism>
<sequence>MANRIGADSSTESQTWSIVFFFDSGSHGQCSPQPDRSIDPGFFHTFLGFKNWR</sequence>
<evidence type="ECO:0000313" key="1">
    <source>
        <dbReference type="EnsemblPlants" id="Kaladp0046s0058.1.v1.1.CDS.1"/>
    </source>
</evidence>
<dbReference type="EnsemblPlants" id="Kaladp0046s0058.1.v1.1">
    <property type="protein sequence ID" value="Kaladp0046s0058.1.v1.1.CDS.1"/>
    <property type="gene ID" value="Kaladp0046s0058.v1.1"/>
</dbReference>
<protein>
    <submittedName>
        <fullName evidence="1">Uncharacterized protein</fullName>
    </submittedName>
</protein>
<accession>A0A7N0TVI3</accession>
<name>A0A7N0TVI3_KALFE</name>
<keyword evidence="2" id="KW-1185">Reference proteome</keyword>